<organism evidence="1 2">
    <name type="scientific">Gigaspora margarita</name>
    <dbReference type="NCBI Taxonomy" id="4874"/>
    <lineage>
        <taxon>Eukaryota</taxon>
        <taxon>Fungi</taxon>
        <taxon>Fungi incertae sedis</taxon>
        <taxon>Mucoromycota</taxon>
        <taxon>Glomeromycotina</taxon>
        <taxon>Glomeromycetes</taxon>
        <taxon>Diversisporales</taxon>
        <taxon>Gigasporaceae</taxon>
        <taxon>Gigaspora</taxon>
    </lineage>
</organism>
<dbReference type="EMBL" id="CAJVQB010001203">
    <property type="protein sequence ID" value="CAG8525678.1"/>
    <property type="molecule type" value="Genomic_DNA"/>
</dbReference>
<evidence type="ECO:0000313" key="1">
    <source>
        <dbReference type="EMBL" id="CAG8525678.1"/>
    </source>
</evidence>
<keyword evidence="2" id="KW-1185">Reference proteome</keyword>
<name>A0ABM8W4W3_GIGMA</name>
<sequence>MGGTSSYQLCQTTVYLNLIKLDVSPETYQYSELNPSRTNPPSLSYHSANIHSDYMIIAFENITNDVTDSNEAS</sequence>
<protein>
    <submittedName>
        <fullName evidence="1">33614_t:CDS:1</fullName>
    </submittedName>
</protein>
<dbReference type="Proteomes" id="UP000789901">
    <property type="component" value="Unassembled WGS sequence"/>
</dbReference>
<proteinExistence type="predicted"/>
<gene>
    <name evidence="1" type="ORF">GMARGA_LOCUS3376</name>
</gene>
<reference evidence="1 2" key="1">
    <citation type="submission" date="2021-06" db="EMBL/GenBank/DDBJ databases">
        <authorList>
            <person name="Kallberg Y."/>
            <person name="Tangrot J."/>
            <person name="Rosling A."/>
        </authorList>
    </citation>
    <scope>NUCLEOTIDE SEQUENCE [LARGE SCALE GENOMIC DNA]</scope>
    <source>
        <strain evidence="1 2">120-4 pot B 10/14</strain>
    </source>
</reference>
<evidence type="ECO:0000313" key="2">
    <source>
        <dbReference type="Proteomes" id="UP000789901"/>
    </source>
</evidence>
<comment type="caution">
    <text evidence="1">The sequence shown here is derived from an EMBL/GenBank/DDBJ whole genome shotgun (WGS) entry which is preliminary data.</text>
</comment>
<accession>A0ABM8W4W3</accession>